<comment type="caution">
    <text evidence="2">The sequence shown here is derived from an EMBL/GenBank/DDBJ whole genome shotgun (WGS) entry which is preliminary data.</text>
</comment>
<evidence type="ECO:0000256" key="1">
    <source>
        <dbReference type="SAM" id="MobiDB-lite"/>
    </source>
</evidence>
<gene>
    <name evidence="2" type="primary">Necator_chrII.g4313</name>
    <name evidence="2" type="ORF">RB195_016521</name>
</gene>
<protein>
    <submittedName>
        <fullName evidence="2">Uncharacterized protein</fullName>
    </submittedName>
</protein>
<dbReference type="Proteomes" id="UP001303046">
    <property type="component" value="Unassembled WGS sequence"/>
</dbReference>
<accession>A0ABR1C223</accession>
<feature type="region of interest" description="Disordered" evidence="1">
    <location>
        <begin position="61"/>
        <end position="91"/>
    </location>
</feature>
<dbReference type="EMBL" id="JAVFWL010000002">
    <property type="protein sequence ID" value="KAK6732190.1"/>
    <property type="molecule type" value="Genomic_DNA"/>
</dbReference>
<name>A0ABR1C223_NECAM</name>
<reference evidence="2 3" key="1">
    <citation type="submission" date="2023-08" db="EMBL/GenBank/DDBJ databases">
        <title>A Necator americanus chromosomal reference genome.</title>
        <authorList>
            <person name="Ilik V."/>
            <person name="Petrzelkova K.J."/>
            <person name="Pardy F."/>
            <person name="Fuh T."/>
            <person name="Niatou-Singa F.S."/>
            <person name="Gouil Q."/>
            <person name="Baker L."/>
            <person name="Ritchie M.E."/>
            <person name="Jex A.R."/>
            <person name="Gazzola D."/>
            <person name="Li H."/>
            <person name="Toshio Fujiwara R."/>
            <person name="Zhan B."/>
            <person name="Aroian R.V."/>
            <person name="Pafco B."/>
            <person name="Schwarz E.M."/>
        </authorList>
    </citation>
    <scope>NUCLEOTIDE SEQUENCE [LARGE SCALE GENOMIC DNA]</scope>
    <source>
        <strain evidence="2 3">Aroian</strain>
        <tissue evidence="2">Whole animal</tissue>
    </source>
</reference>
<keyword evidence="3" id="KW-1185">Reference proteome</keyword>
<proteinExistence type="predicted"/>
<evidence type="ECO:0000313" key="2">
    <source>
        <dbReference type="EMBL" id="KAK6732190.1"/>
    </source>
</evidence>
<evidence type="ECO:0000313" key="3">
    <source>
        <dbReference type="Proteomes" id="UP001303046"/>
    </source>
</evidence>
<sequence>MAARTIHDNVNDLVKRTILKIEKILRRLPQKGDRVDVITASARDRYNQADSVRENRNASVLLIDQESSNSPSTSNYSQTVRLNDKPRHMHKATGHILSDSVRVTPLNNMEGRIGFV</sequence>
<organism evidence="2 3">
    <name type="scientific">Necator americanus</name>
    <name type="common">Human hookworm</name>
    <dbReference type="NCBI Taxonomy" id="51031"/>
    <lineage>
        <taxon>Eukaryota</taxon>
        <taxon>Metazoa</taxon>
        <taxon>Ecdysozoa</taxon>
        <taxon>Nematoda</taxon>
        <taxon>Chromadorea</taxon>
        <taxon>Rhabditida</taxon>
        <taxon>Rhabditina</taxon>
        <taxon>Rhabditomorpha</taxon>
        <taxon>Strongyloidea</taxon>
        <taxon>Ancylostomatidae</taxon>
        <taxon>Bunostominae</taxon>
        <taxon>Necator</taxon>
    </lineage>
</organism>
<feature type="compositionally biased region" description="Low complexity" evidence="1">
    <location>
        <begin position="67"/>
        <end position="77"/>
    </location>
</feature>